<accession>A0A2I0BDJ8</accession>
<evidence type="ECO:0000313" key="2">
    <source>
        <dbReference type="Proteomes" id="UP000236161"/>
    </source>
</evidence>
<dbReference type="Proteomes" id="UP000236161">
    <property type="component" value="Unassembled WGS sequence"/>
</dbReference>
<gene>
    <name evidence="1" type="ORF">AXF42_Ash010282</name>
</gene>
<name>A0A2I0BDJ8_9ASPA</name>
<proteinExistence type="predicted"/>
<evidence type="ECO:0000313" key="1">
    <source>
        <dbReference type="EMBL" id="PKA65873.1"/>
    </source>
</evidence>
<organism evidence="1 2">
    <name type="scientific">Apostasia shenzhenica</name>
    <dbReference type="NCBI Taxonomy" id="1088818"/>
    <lineage>
        <taxon>Eukaryota</taxon>
        <taxon>Viridiplantae</taxon>
        <taxon>Streptophyta</taxon>
        <taxon>Embryophyta</taxon>
        <taxon>Tracheophyta</taxon>
        <taxon>Spermatophyta</taxon>
        <taxon>Magnoliopsida</taxon>
        <taxon>Liliopsida</taxon>
        <taxon>Asparagales</taxon>
        <taxon>Orchidaceae</taxon>
        <taxon>Apostasioideae</taxon>
        <taxon>Apostasia</taxon>
    </lineage>
</organism>
<reference evidence="1 2" key="1">
    <citation type="journal article" date="2017" name="Nature">
        <title>The Apostasia genome and the evolution of orchids.</title>
        <authorList>
            <person name="Zhang G.Q."/>
            <person name="Liu K.W."/>
            <person name="Li Z."/>
            <person name="Lohaus R."/>
            <person name="Hsiao Y.Y."/>
            <person name="Niu S.C."/>
            <person name="Wang J.Y."/>
            <person name="Lin Y.C."/>
            <person name="Xu Q."/>
            <person name="Chen L.J."/>
            <person name="Yoshida K."/>
            <person name="Fujiwara S."/>
            <person name="Wang Z.W."/>
            <person name="Zhang Y.Q."/>
            <person name="Mitsuda N."/>
            <person name="Wang M."/>
            <person name="Liu G.H."/>
            <person name="Pecoraro L."/>
            <person name="Huang H.X."/>
            <person name="Xiao X.J."/>
            <person name="Lin M."/>
            <person name="Wu X.Y."/>
            <person name="Wu W.L."/>
            <person name="Chen Y.Y."/>
            <person name="Chang S.B."/>
            <person name="Sakamoto S."/>
            <person name="Ohme-Takagi M."/>
            <person name="Yagi M."/>
            <person name="Zeng S.J."/>
            <person name="Shen C.Y."/>
            <person name="Yeh C.M."/>
            <person name="Luo Y.B."/>
            <person name="Tsai W.C."/>
            <person name="Van de Peer Y."/>
            <person name="Liu Z.J."/>
        </authorList>
    </citation>
    <scope>NUCLEOTIDE SEQUENCE [LARGE SCALE GENOMIC DNA]</scope>
    <source>
        <strain evidence="2">cv. Shenzhen</strain>
        <tissue evidence="1">Stem</tissue>
    </source>
</reference>
<dbReference type="AlphaFoldDB" id="A0A2I0BDJ8"/>
<sequence length="75" mass="8779">MFTEPSRDVLAIYTHLHPIVDFLREKETRSQVPLECSSDIKSIIADLYPKWGKAFNKDKNRCCGQEIKDKLLEIR</sequence>
<protein>
    <submittedName>
        <fullName evidence="1">Uncharacterized protein</fullName>
    </submittedName>
</protein>
<keyword evidence="2" id="KW-1185">Reference proteome</keyword>
<dbReference type="EMBL" id="KZ451888">
    <property type="protein sequence ID" value="PKA65873.1"/>
    <property type="molecule type" value="Genomic_DNA"/>
</dbReference>